<dbReference type="EMBL" id="FP929120">
    <property type="protein sequence ID" value="CBX94182.1"/>
    <property type="molecule type" value="Genomic_DNA"/>
</dbReference>
<keyword evidence="3" id="KW-1185">Reference proteome</keyword>
<name>E4ZS02_LEPMJ</name>
<dbReference type="VEuPathDB" id="FungiDB:LEMA_P123340.1"/>
<dbReference type="STRING" id="985895.E4ZS02"/>
<dbReference type="SUPFAM" id="SSF51971">
    <property type="entry name" value="Nucleotide-binding domain"/>
    <property type="match status" value="1"/>
</dbReference>
<dbReference type="AlphaFoldDB" id="E4ZS02"/>
<dbReference type="PANTHER" id="PTHR10742:SF419">
    <property type="entry name" value="AMINE OXIDASE DOMAIN-CONTAINING PROTEIN-RELATED"/>
    <property type="match status" value="1"/>
</dbReference>
<keyword evidence="1" id="KW-0732">Signal</keyword>
<accession>E4ZS02</accession>
<dbReference type="GO" id="GO:0016491">
    <property type="term" value="F:oxidoreductase activity"/>
    <property type="evidence" value="ECO:0007669"/>
    <property type="project" value="TreeGrafter"/>
</dbReference>
<evidence type="ECO:0000313" key="2">
    <source>
        <dbReference type="EMBL" id="CBX94182.1"/>
    </source>
</evidence>
<dbReference type="Pfam" id="PF13450">
    <property type="entry name" value="NAD_binding_8"/>
    <property type="match status" value="1"/>
</dbReference>
<reference evidence="3" key="1">
    <citation type="journal article" date="2011" name="Nat. Commun.">
        <title>Effector diversification within compartments of the Leptosphaeria maculans genome affected by Repeat-Induced Point mutations.</title>
        <authorList>
            <person name="Rouxel T."/>
            <person name="Grandaubert J."/>
            <person name="Hane J.K."/>
            <person name="Hoede C."/>
            <person name="van de Wouw A.P."/>
            <person name="Couloux A."/>
            <person name="Dominguez V."/>
            <person name="Anthouard V."/>
            <person name="Bally P."/>
            <person name="Bourras S."/>
            <person name="Cozijnsen A.J."/>
            <person name="Ciuffetti L.M."/>
            <person name="Degrave A."/>
            <person name="Dilmaghani A."/>
            <person name="Duret L."/>
            <person name="Fudal I."/>
            <person name="Goodwin S.B."/>
            <person name="Gout L."/>
            <person name="Glaser N."/>
            <person name="Linglin J."/>
            <person name="Kema G.H.J."/>
            <person name="Lapalu N."/>
            <person name="Lawrence C.B."/>
            <person name="May K."/>
            <person name="Meyer M."/>
            <person name="Ollivier B."/>
            <person name="Poulain J."/>
            <person name="Schoch C.L."/>
            <person name="Simon A."/>
            <person name="Spatafora J.W."/>
            <person name="Stachowiak A."/>
            <person name="Turgeon B.G."/>
            <person name="Tyler B.M."/>
            <person name="Vincent D."/>
            <person name="Weissenbach J."/>
            <person name="Amselem J."/>
            <person name="Quesneville H."/>
            <person name="Oliver R.P."/>
            <person name="Wincker P."/>
            <person name="Balesdent M.-H."/>
            <person name="Howlett B.J."/>
        </authorList>
    </citation>
    <scope>NUCLEOTIDE SEQUENCE [LARGE SCALE GENOMIC DNA]</scope>
    <source>
        <strain evidence="3">JN3 / isolate v23.1.3 / race Av1-4-5-6-7-8</strain>
    </source>
</reference>
<gene>
    <name evidence="2" type="ORF">LEMA_P123340.1</name>
</gene>
<dbReference type="Gene3D" id="3.50.50.60">
    <property type="entry name" value="FAD/NAD(P)-binding domain"/>
    <property type="match status" value="1"/>
</dbReference>
<organism evidence="3">
    <name type="scientific">Leptosphaeria maculans (strain JN3 / isolate v23.1.3 / race Av1-4-5-6-7-8)</name>
    <name type="common">Blackleg fungus</name>
    <name type="synonym">Phoma lingam</name>
    <dbReference type="NCBI Taxonomy" id="985895"/>
    <lineage>
        <taxon>Eukaryota</taxon>
        <taxon>Fungi</taxon>
        <taxon>Dikarya</taxon>
        <taxon>Ascomycota</taxon>
        <taxon>Pezizomycotina</taxon>
        <taxon>Dothideomycetes</taxon>
        <taxon>Pleosporomycetidae</taxon>
        <taxon>Pleosporales</taxon>
        <taxon>Pleosporineae</taxon>
        <taxon>Leptosphaeriaceae</taxon>
        <taxon>Plenodomus</taxon>
        <taxon>Plenodomus lingam/Leptosphaeria maculans species complex</taxon>
    </lineage>
</organism>
<dbReference type="OrthoDB" id="68575at2759"/>
<sequence>MPSSTKPNLLTWAVSTLLLQPWTVNAQVSNSSCGSVIERDVLVIGGGSSGTHAAVQLMEAGKSFAILEKQDELGGYVATYTDPSTNKTMDYGVVVFKNTTTSYNYLTNQLGASMGEFKGFYEGGKTKYLDYTNGNEVSGPVPGANVTEAEQIYLKQMQTYGNLFAGPGFDMPDPIPEDLLLPFGEWVKKYHAEAMAYNVYYLHAGIVLDMTTLNVMKYHSQNEYTTGSLYIQNRGNQALYNLAYSKLGGGENVFLESNIQSLTRSENGVEAIVQRPCGTQTFRAKKVIIAIRPRNSDLKQFLDLRPNEERIFSEFSHIHSYTCILNGTGLPIDTGYQLVDLTRTGGIPMVPEAIGISQSGFRDREARAFWWTTPDEISAEKATSNLLRTAYFVQGLQGAQSPEGERPTINGLVHNSPYFMHPSREAIARGFYKDLYGLQGQLNTFWTGAAWESESSPTIWAFNEKIMIPQILQSLA</sequence>
<feature type="chain" id="PRO_5003194864" evidence="1">
    <location>
        <begin position="27"/>
        <end position="476"/>
    </location>
</feature>
<proteinExistence type="predicted"/>
<feature type="signal peptide" evidence="1">
    <location>
        <begin position="1"/>
        <end position="26"/>
    </location>
</feature>
<dbReference type="Proteomes" id="UP000002668">
    <property type="component" value="Genome"/>
</dbReference>
<dbReference type="OMA" id="WESHSTP"/>
<dbReference type="Gene3D" id="3.30.70.1990">
    <property type="match status" value="1"/>
</dbReference>
<dbReference type="HOGENOM" id="CLU_028280_0_0_1"/>
<dbReference type="Gene3D" id="1.10.405.20">
    <property type="match status" value="1"/>
</dbReference>
<evidence type="ECO:0000313" key="3">
    <source>
        <dbReference type="Proteomes" id="UP000002668"/>
    </source>
</evidence>
<dbReference type="InterPro" id="IPR050281">
    <property type="entry name" value="Flavin_monoamine_oxidase"/>
</dbReference>
<protein>
    <submittedName>
        <fullName evidence="2">Similar to amine oxidase</fullName>
    </submittedName>
</protein>
<evidence type="ECO:0000256" key="1">
    <source>
        <dbReference type="SAM" id="SignalP"/>
    </source>
</evidence>
<dbReference type="InParanoid" id="E4ZS02"/>
<dbReference type="InterPro" id="IPR036188">
    <property type="entry name" value="FAD/NAD-bd_sf"/>
</dbReference>
<dbReference type="eggNOG" id="ENOG502R1TU">
    <property type="taxonomic scope" value="Eukaryota"/>
</dbReference>
<dbReference type="PANTHER" id="PTHR10742">
    <property type="entry name" value="FLAVIN MONOAMINE OXIDASE"/>
    <property type="match status" value="1"/>
</dbReference>